<gene>
    <name evidence="5" type="primary">nuoN</name>
    <name evidence="8" type="ORF">DS031_15415</name>
</gene>
<comment type="subcellular location">
    <subcellularLocation>
        <location evidence="1 5">Cell membrane</location>
        <topology evidence="1 5">Multi-pass membrane protein</topology>
    </subcellularLocation>
    <subcellularLocation>
        <location evidence="6">Membrane</location>
        <topology evidence="6">Multi-pass membrane protein</topology>
    </subcellularLocation>
</comment>
<keyword evidence="9" id="KW-1185">Reference proteome</keyword>
<feature type="transmembrane region" description="Helical" evidence="5">
    <location>
        <begin position="249"/>
        <end position="272"/>
    </location>
</feature>
<dbReference type="Proteomes" id="UP000253314">
    <property type="component" value="Unassembled WGS sequence"/>
</dbReference>
<feature type="transmembrane region" description="Helical" evidence="5">
    <location>
        <begin position="209"/>
        <end position="228"/>
    </location>
</feature>
<keyword evidence="5" id="KW-0813">Transport</keyword>
<dbReference type="GO" id="GO:0042773">
    <property type="term" value="P:ATP synthesis coupled electron transport"/>
    <property type="evidence" value="ECO:0007669"/>
    <property type="project" value="InterPro"/>
</dbReference>
<feature type="transmembrane region" description="Helical" evidence="5">
    <location>
        <begin position="42"/>
        <end position="62"/>
    </location>
</feature>
<dbReference type="GO" id="GO:0048038">
    <property type="term" value="F:quinone binding"/>
    <property type="evidence" value="ECO:0007669"/>
    <property type="project" value="UniProtKB-KW"/>
</dbReference>
<dbReference type="Pfam" id="PF00361">
    <property type="entry name" value="Proton_antipo_M"/>
    <property type="match status" value="1"/>
</dbReference>
<comment type="caution">
    <text evidence="8">The sequence shown here is derived from an EMBL/GenBank/DDBJ whole genome shotgun (WGS) entry which is preliminary data.</text>
</comment>
<dbReference type="GO" id="GO:0050136">
    <property type="term" value="F:NADH dehydrogenase (quinone) (non-electrogenic) activity"/>
    <property type="evidence" value="ECO:0007669"/>
    <property type="project" value="UniProtKB-UniRule"/>
</dbReference>
<name>A0A366XQV5_9BACI</name>
<protein>
    <recommendedName>
        <fullName evidence="5">NADH-quinone oxidoreductase subunit N</fullName>
        <ecNumber evidence="5">7.1.1.-</ecNumber>
    </recommendedName>
    <alternativeName>
        <fullName evidence="5">NADH dehydrogenase I subunit N</fullName>
    </alternativeName>
    <alternativeName>
        <fullName evidence="5">NDH-1 subunit N</fullName>
    </alternativeName>
</protein>
<dbReference type="EMBL" id="QOCW01000017">
    <property type="protein sequence ID" value="RBW68740.1"/>
    <property type="molecule type" value="Genomic_DNA"/>
</dbReference>
<dbReference type="InterPro" id="IPR010096">
    <property type="entry name" value="NADH-Q_OxRdtase_suN/2"/>
</dbReference>
<keyword evidence="3 5" id="KW-1133">Transmembrane helix</keyword>
<feature type="transmembrane region" description="Helical" evidence="5">
    <location>
        <begin position="111"/>
        <end position="127"/>
    </location>
</feature>
<evidence type="ECO:0000313" key="9">
    <source>
        <dbReference type="Proteomes" id="UP000253314"/>
    </source>
</evidence>
<sequence length="507" mass="55837">MDLETLLSYEWSSMAPEFTILITATLLSLLDLFIGKDKDRKGFVFLGLLGIVVSLVFLVGQFNEEVTTILNNTYRLDSFAKAFKLLMLIGTGLVFLMALDRSGIEKEYRGEFYYLMLTALLGGMMMASSADLITLFVGLELLSLSSYILVGMRKNNLQSNEAAFKYVVNGSIATAFTLFGMSYLYGFTGTTNLYEIAGAIANPLVQDNAFLMIFAFFLLFGGLSFKIAAAPFHMWAPDVYQGAATPVTAFLSVVSKTAGFALLIRMMVLSFAQAPGLQVLTGVKPLLLSVQPYIAFLAGITMIVGNTAALRQRNVKRLFAYSSIAHAGYLLVPFISLSGFLFNMTAFYLGAYLLMNLGAFAILHYVTTRADSEDLNVFSGLYKKNPLLALGMTIFLLSLAGIPLTAGFIGKYGIFMTALSTVPKHYFLVGVMLATTIVSYIYYFNIMVQMYFRKHEGEEREEASLPIGIRTVIIVCLAGTLLFGIFPGIGLEFMNQHFNFSDVFLVK</sequence>
<keyword evidence="5" id="KW-1278">Translocase</keyword>
<comment type="subunit">
    <text evidence="5">NDH-1 is composed of 14 different subunits. Subunits NuoA, H, J, K, L, M, N constitute the membrane sector of the complex.</text>
</comment>
<feature type="transmembrane region" description="Helical" evidence="5">
    <location>
        <begin position="133"/>
        <end position="151"/>
    </location>
</feature>
<keyword evidence="4 5" id="KW-0472">Membrane</keyword>
<evidence type="ECO:0000259" key="7">
    <source>
        <dbReference type="Pfam" id="PF00361"/>
    </source>
</evidence>
<dbReference type="RefSeq" id="WP_113806967.1">
    <property type="nucleotide sequence ID" value="NZ_QOCW01000017.1"/>
</dbReference>
<keyword evidence="5" id="KW-0874">Quinone</keyword>
<dbReference type="HAMAP" id="MF_00445">
    <property type="entry name" value="NDH1_NuoN_1"/>
    <property type="match status" value="1"/>
</dbReference>
<feature type="transmembrane region" description="Helical" evidence="5">
    <location>
        <begin position="18"/>
        <end position="35"/>
    </location>
</feature>
<keyword evidence="5" id="KW-0520">NAD</keyword>
<proteinExistence type="inferred from homology"/>
<evidence type="ECO:0000256" key="4">
    <source>
        <dbReference type="ARBA" id="ARBA00023136"/>
    </source>
</evidence>
<feature type="transmembrane region" description="Helical" evidence="5">
    <location>
        <begin position="346"/>
        <end position="366"/>
    </location>
</feature>
<dbReference type="PANTHER" id="PTHR22773">
    <property type="entry name" value="NADH DEHYDROGENASE"/>
    <property type="match status" value="1"/>
</dbReference>
<feature type="transmembrane region" description="Helical" evidence="5">
    <location>
        <begin position="82"/>
        <end position="99"/>
    </location>
</feature>
<evidence type="ECO:0000256" key="3">
    <source>
        <dbReference type="ARBA" id="ARBA00022989"/>
    </source>
</evidence>
<comment type="function">
    <text evidence="5">NDH-1 shuttles electrons from NADH, via FMN and iron-sulfur (Fe-S) centers, to quinones in the respiratory chain. The immediate electron acceptor for the enzyme in this species is believed to be a menaquinone. Couples the redox reaction to proton translocation (for every two electrons transferred, four hydrogen ions are translocated across the cytoplasmic membrane), and thus conserves the redox energy in a proton gradient.</text>
</comment>
<evidence type="ECO:0000256" key="2">
    <source>
        <dbReference type="ARBA" id="ARBA00022692"/>
    </source>
</evidence>
<dbReference type="AlphaFoldDB" id="A0A366XQV5"/>
<dbReference type="GO" id="GO:0008137">
    <property type="term" value="F:NADH dehydrogenase (ubiquinone) activity"/>
    <property type="evidence" value="ECO:0007669"/>
    <property type="project" value="InterPro"/>
</dbReference>
<reference evidence="8 9" key="1">
    <citation type="submission" date="2018-07" db="EMBL/GenBank/DDBJ databases">
        <title>Lottiidibacillus patelloidae gen. nov., sp. nov., isolated from the intestinal tract of a marine limpet and the reclassification of B. taeanensis BH030017T, B. algicola KMM 3737T and B. hwajinpoensis SW-72T as genus Lottiidibacillus.</title>
        <authorList>
            <person name="Liu R."/>
            <person name="Huang Z."/>
        </authorList>
    </citation>
    <scope>NUCLEOTIDE SEQUENCE [LARGE SCALE GENOMIC DNA]</scope>
    <source>
        <strain evidence="8 9">BH030017</strain>
    </source>
</reference>
<feature type="transmembrane region" description="Helical" evidence="5">
    <location>
        <begin position="163"/>
        <end position="185"/>
    </location>
</feature>
<keyword evidence="2 5" id="KW-0812">Transmembrane</keyword>
<keyword evidence="5" id="KW-1003">Cell membrane</keyword>
<dbReference type="InterPro" id="IPR001750">
    <property type="entry name" value="ND/Mrp_TM"/>
</dbReference>
<evidence type="ECO:0000313" key="8">
    <source>
        <dbReference type="EMBL" id="RBW68740.1"/>
    </source>
</evidence>
<evidence type="ECO:0000256" key="1">
    <source>
        <dbReference type="ARBA" id="ARBA00004651"/>
    </source>
</evidence>
<feature type="transmembrane region" description="Helical" evidence="5">
    <location>
        <begin position="387"/>
        <end position="414"/>
    </location>
</feature>
<dbReference type="OrthoDB" id="9811718at2"/>
<feature type="transmembrane region" description="Helical" evidence="5">
    <location>
        <begin position="467"/>
        <end position="489"/>
    </location>
</feature>
<feature type="transmembrane region" description="Helical" evidence="5">
    <location>
        <begin position="426"/>
        <end position="446"/>
    </location>
</feature>
<feature type="domain" description="NADH:quinone oxidoreductase/Mrp antiporter transmembrane" evidence="7">
    <location>
        <begin position="129"/>
        <end position="432"/>
    </location>
</feature>
<dbReference type="EC" id="7.1.1.-" evidence="5"/>
<feature type="transmembrane region" description="Helical" evidence="5">
    <location>
        <begin position="292"/>
        <end position="311"/>
    </location>
</feature>
<dbReference type="NCBIfam" id="TIGR01770">
    <property type="entry name" value="NDH_I_N"/>
    <property type="match status" value="1"/>
</dbReference>
<dbReference type="GO" id="GO:0005886">
    <property type="term" value="C:plasma membrane"/>
    <property type="evidence" value="ECO:0007669"/>
    <property type="project" value="UniProtKB-SubCell"/>
</dbReference>
<dbReference type="NCBIfam" id="NF004446">
    <property type="entry name" value="PRK05777.2-4"/>
    <property type="match status" value="1"/>
</dbReference>
<comment type="catalytic activity">
    <reaction evidence="5">
        <text>a quinone + NADH + 5 H(+)(in) = a quinol + NAD(+) + 4 H(+)(out)</text>
        <dbReference type="Rhea" id="RHEA:57888"/>
        <dbReference type="ChEBI" id="CHEBI:15378"/>
        <dbReference type="ChEBI" id="CHEBI:24646"/>
        <dbReference type="ChEBI" id="CHEBI:57540"/>
        <dbReference type="ChEBI" id="CHEBI:57945"/>
        <dbReference type="ChEBI" id="CHEBI:132124"/>
    </reaction>
</comment>
<keyword evidence="8" id="KW-0560">Oxidoreductase</keyword>
<evidence type="ECO:0000256" key="6">
    <source>
        <dbReference type="RuleBase" id="RU000320"/>
    </source>
</evidence>
<feature type="transmembrane region" description="Helical" evidence="5">
    <location>
        <begin position="318"/>
        <end position="340"/>
    </location>
</feature>
<evidence type="ECO:0000256" key="5">
    <source>
        <dbReference type="HAMAP-Rule" id="MF_00445"/>
    </source>
</evidence>
<organism evidence="8 9">
    <name type="scientific">Bacillus taeanensis</name>
    <dbReference type="NCBI Taxonomy" id="273032"/>
    <lineage>
        <taxon>Bacteria</taxon>
        <taxon>Bacillati</taxon>
        <taxon>Bacillota</taxon>
        <taxon>Bacilli</taxon>
        <taxon>Bacillales</taxon>
        <taxon>Bacillaceae</taxon>
        <taxon>Bacillus</taxon>
    </lineage>
</organism>
<accession>A0A366XQV5</accession>
<comment type="similarity">
    <text evidence="5">Belongs to the complex I subunit 2 family.</text>
</comment>